<dbReference type="AlphaFoldDB" id="A0A0F9TUP9"/>
<reference evidence="1" key="1">
    <citation type="journal article" date="2015" name="Nature">
        <title>Complex archaea that bridge the gap between prokaryotes and eukaryotes.</title>
        <authorList>
            <person name="Spang A."/>
            <person name="Saw J.H."/>
            <person name="Jorgensen S.L."/>
            <person name="Zaremba-Niedzwiedzka K."/>
            <person name="Martijn J."/>
            <person name="Lind A.E."/>
            <person name="van Eijk R."/>
            <person name="Schleper C."/>
            <person name="Guy L."/>
            <person name="Ettema T.J."/>
        </authorList>
    </citation>
    <scope>NUCLEOTIDE SEQUENCE</scope>
</reference>
<comment type="caution">
    <text evidence="1">The sequence shown here is derived from an EMBL/GenBank/DDBJ whole genome shotgun (WGS) entry which is preliminary data.</text>
</comment>
<sequence length="84" mass="9668">MQIICPICEKDLTECIVAFTSVHELMFAHINAHKIKDIEQIVDYICDHKDDLPNKLVALAHAREIHNVKLKHWTAPSQDKVLKV</sequence>
<gene>
    <name evidence="1" type="ORF">LCGC14_0608760</name>
</gene>
<accession>A0A0F9TUP9</accession>
<evidence type="ECO:0000313" key="1">
    <source>
        <dbReference type="EMBL" id="KKN52826.1"/>
    </source>
</evidence>
<organism evidence="1">
    <name type="scientific">marine sediment metagenome</name>
    <dbReference type="NCBI Taxonomy" id="412755"/>
    <lineage>
        <taxon>unclassified sequences</taxon>
        <taxon>metagenomes</taxon>
        <taxon>ecological metagenomes</taxon>
    </lineage>
</organism>
<name>A0A0F9TUP9_9ZZZZ</name>
<proteinExistence type="predicted"/>
<protein>
    <submittedName>
        <fullName evidence="1">Uncharacterized protein</fullName>
    </submittedName>
</protein>
<dbReference type="EMBL" id="LAZR01001003">
    <property type="protein sequence ID" value="KKN52826.1"/>
    <property type="molecule type" value="Genomic_DNA"/>
</dbReference>